<feature type="transmembrane region" description="Helical" evidence="1">
    <location>
        <begin position="1185"/>
        <end position="1207"/>
    </location>
</feature>
<feature type="transmembrane region" description="Helical" evidence="1">
    <location>
        <begin position="208"/>
        <end position="231"/>
    </location>
</feature>
<dbReference type="Gene3D" id="3.30.450.20">
    <property type="entry name" value="PAS domain"/>
    <property type="match status" value="1"/>
</dbReference>
<dbReference type="EMBL" id="CAJZBQ010000014">
    <property type="protein sequence ID" value="CAG9315897.1"/>
    <property type="molecule type" value="Genomic_DNA"/>
</dbReference>
<feature type="transmembrane region" description="Helical" evidence="1">
    <location>
        <begin position="910"/>
        <end position="931"/>
    </location>
</feature>
<dbReference type="Proteomes" id="UP001162131">
    <property type="component" value="Unassembled WGS sequence"/>
</dbReference>
<comment type="caution">
    <text evidence="2">The sequence shown here is derived from an EMBL/GenBank/DDBJ whole genome shotgun (WGS) entry which is preliminary data.</text>
</comment>
<evidence type="ECO:0000313" key="2">
    <source>
        <dbReference type="EMBL" id="CAG9315897.1"/>
    </source>
</evidence>
<feature type="transmembrane region" description="Helical" evidence="1">
    <location>
        <begin position="65"/>
        <end position="87"/>
    </location>
</feature>
<proteinExistence type="predicted"/>
<name>A0AAU9IS18_9CILI</name>
<feature type="transmembrane region" description="Helical" evidence="1">
    <location>
        <begin position="274"/>
        <end position="295"/>
    </location>
</feature>
<feature type="transmembrane region" description="Helical" evidence="1">
    <location>
        <begin position="329"/>
        <end position="350"/>
    </location>
</feature>
<reference evidence="2" key="1">
    <citation type="submission" date="2021-09" db="EMBL/GenBank/DDBJ databases">
        <authorList>
            <consortium name="AG Swart"/>
            <person name="Singh M."/>
            <person name="Singh A."/>
            <person name="Seah K."/>
            <person name="Emmerich C."/>
        </authorList>
    </citation>
    <scope>NUCLEOTIDE SEQUENCE</scope>
    <source>
        <strain evidence="2">ATCC30299</strain>
    </source>
</reference>
<feature type="transmembrane region" description="Helical" evidence="1">
    <location>
        <begin position="123"/>
        <end position="144"/>
    </location>
</feature>
<feature type="transmembrane region" description="Helical" evidence="1">
    <location>
        <begin position="1099"/>
        <end position="1122"/>
    </location>
</feature>
<evidence type="ECO:0000256" key="1">
    <source>
        <dbReference type="SAM" id="Phobius"/>
    </source>
</evidence>
<evidence type="ECO:0000313" key="3">
    <source>
        <dbReference type="Proteomes" id="UP001162131"/>
    </source>
</evidence>
<dbReference type="PANTHER" id="PTHR31600:SF2">
    <property type="entry name" value="GAMETE ENRICHED GENE 10 PROTEIN-RELATED"/>
    <property type="match status" value="1"/>
</dbReference>
<evidence type="ECO:0008006" key="4">
    <source>
        <dbReference type="Google" id="ProtNLM"/>
    </source>
</evidence>
<dbReference type="InterPro" id="IPR052994">
    <property type="entry name" value="Tiny_macrocysts_regulators"/>
</dbReference>
<feature type="transmembrane region" description="Helical" evidence="1">
    <location>
        <begin position="1378"/>
        <end position="1399"/>
    </location>
</feature>
<gene>
    <name evidence="2" type="ORF">BSTOLATCC_MIC14641</name>
</gene>
<keyword evidence="1" id="KW-0472">Membrane</keyword>
<sequence>MSLASELQKKVHQFTSNEGEDIEISWSLGYLTYNNYKSRSYRSIFINFLYNLRSREKESEKKSSLIYLIKIVSSKIIFSLQLSSLAWNQKSSYDWKSIEIFWIILGYARIDAIFSDLGIFSTFLYLTISIIWVYFVLLAILHLLSKTSKKIFLFILQLEKLWRNLIFSIGYIPMTYSMVTTIKYLLIYPNQEMPEYQDKMLDKNLMDFIIPFIITVILLFLFIYTHEIFIYEDRHSYSKYNWLSRSHSNAEKLKLIGINLIFITSMLCDSSNLVYIRVAICFVSFIITAGYVYYVPYYNSSINYLEASSTLFIGIGSFAYIISEEQNNPITGILLFIFLGPIFLWFLRIIMKHRYSHIKKHSLIKRYLDIYEFERAMRNDLFDKAAKQEVLETFDLSYCNEKLNVSRMIAIWEADYCLNVLHSPRLASIKIGAWYPWKKPNFSEEFLEYFLRKQLFEQLCKSCEDIQFLMCLEKLRDWKKTDKKFCINLINVVNLIYMQHYEIPSIFSSIKRLNERFCTLRKDYNEIVLSFPRNSEAHSLFYKNINDITNLMESEELTAHKSRYEGNMHAIEKSAEKLNYFEESSGIIIASGCKNNPGTILFANHHASKILRETVIGILDSNIDDYIPYPFSIEHKASVDKFLRSCKTADIEHSMEGILKRKNGLLVEITFTVKCASFDKYPLLLLLFREINNNRPICLLDDEGKIVGLNEHFPIMLYLSTESLLNKSIFDFKLQVGRSGFFRDLNARDISKSGIDNFRTGDFIRLCNPVSYILCQYSSTKISKKNMNLLAITHDEISQNAALNNLRAHLKDVAKKAELATTDDCPTFKTERTENCTNVAVINGASLSKKKLKLLTQSNNIHIPGVDSQQSKDDSVTPDQSSILPKLMKDDFWWDKYLTKIKKQFLIYKWVLLFSIITIVVTNAIILGFVLTELDKTKNISSLKETGLIIDTMLAISGHAVKMDISDYTNATALTVSQGIMRITSFIEQLKSMTKEMLNDLPSWNYCPSFSFYIDNEIPMWETDGDYKIVLKNLVDICQGYEHAAGDFLEKFVKNESYIKDYNYLVLNSIGIIAERSSSLMDILSSCETYRTNKLTMTISSLIAIAITVLFICACIITYIIIDICHTLQSFYSVIYKKIKHSYKDIQNKLINRLSDIHGFDYSNINNVQNTLPVKKWSQSDYIRMLLKISIYFVLTFAFYMIFYFYAYKKGEDYLLSRPDFIALFIKRQYFGRVLAFWARVYVFQNTPIGLYHRLNMTYFFANTSQEYFDLLDYYQKSLKLPLWEKKIQKFISPELREMIFESSNATSLYAKYGISSCQDEQFFQSTYIFEDKWNLAKFSSVLKTIDIIRDTLNTINYNIIDIATRHSTDLILQNFELLTQLTIIYAVFAAVIYIGFYLPSISHEFVRLETLKRFCKLI</sequence>
<dbReference type="PANTHER" id="PTHR31600">
    <property type="entry name" value="TINY MACROCYSTS PROTEIN B-RELATED"/>
    <property type="match status" value="1"/>
</dbReference>
<accession>A0AAU9IS18</accession>
<keyword evidence="1" id="KW-0812">Transmembrane</keyword>
<feature type="transmembrane region" description="Helical" evidence="1">
    <location>
        <begin position="165"/>
        <end position="188"/>
    </location>
</feature>
<organism evidence="2 3">
    <name type="scientific">Blepharisma stoltei</name>
    <dbReference type="NCBI Taxonomy" id="1481888"/>
    <lineage>
        <taxon>Eukaryota</taxon>
        <taxon>Sar</taxon>
        <taxon>Alveolata</taxon>
        <taxon>Ciliophora</taxon>
        <taxon>Postciliodesmatophora</taxon>
        <taxon>Heterotrichea</taxon>
        <taxon>Heterotrichida</taxon>
        <taxon>Blepharismidae</taxon>
        <taxon>Blepharisma</taxon>
    </lineage>
</organism>
<feature type="transmembrane region" description="Helical" evidence="1">
    <location>
        <begin position="302"/>
        <end position="323"/>
    </location>
</feature>
<keyword evidence="1" id="KW-1133">Transmembrane helix</keyword>
<keyword evidence="3" id="KW-1185">Reference proteome</keyword>
<protein>
    <recommendedName>
        <fullName evidence="4">PAS domain-containing protein</fullName>
    </recommendedName>
</protein>